<feature type="transmembrane region" description="Helical" evidence="9">
    <location>
        <begin position="269"/>
        <end position="290"/>
    </location>
</feature>
<dbReference type="GO" id="GO:0006865">
    <property type="term" value="P:amino acid transport"/>
    <property type="evidence" value="ECO:0007669"/>
    <property type="project" value="UniProtKB-KW"/>
</dbReference>
<dbReference type="GO" id="GO:1990542">
    <property type="term" value="P:mitochondrial transmembrane transport"/>
    <property type="evidence" value="ECO:0007669"/>
    <property type="project" value="TreeGrafter"/>
</dbReference>
<evidence type="ECO:0000256" key="3">
    <source>
        <dbReference type="ARBA" id="ARBA00022448"/>
    </source>
</evidence>
<proteinExistence type="inferred from homology"/>
<keyword evidence="11" id="KW-1185">Reference proteome</keyword>
<dbReference type="AlphaFoldDB" id="A0AAV5RG00"/>
<dbReference type="NCBIfam" id="TIGR00798">
    <property type="entry name" value="mtc"/>
    <property type="match status" value="1"/>
</dbReference>
<keyword evidence="6 9" id="KW-1133">Transmembrane helix</keyword>
<evidence type="ECO:0000256" key="4">
    <source>
        <dbReference type="ARBA" id="ARBA00022692"/>
    </source>
</evidence>
<dbReference type="Pfam" id="PF03820">
    <property type="entry name" value="SFXNs"/>
    <property type="match status" value="1"/>
</dbReference>
<keyword evidence="3" id="KW-0813">Transport</keyword>
<evidence type="ECO:0000256" key="1">
    <source>
        <dbReference type="ARBA" id="ARBA00004225"/>
    </source>
</evidence>
<accession>A0AAV5RG00</accession>
<dbReference type="PANTHER" id="PTHR11153:SF6">
    <property type="entry name" value="SIDEROFLEXIN-5"/>
    <property type="match status" value="1"/>
</dbReference>
<evidence type="ECO:0000313" key="10">
    <source>
        <dbReference type="EMBL" id="GMM50022.1"/>
    </source>
</evidence>
<keyword evidence="5" id="KW-0029">Amino-acid transport</keyword>
<organism evidence="10 11">
    <name type="scientific">Starmerella bacillaris</name>
    <name type="common">Yeast</name>
    <name type="synonym">Candida zemplinina</name>
    <dbReference type="NCBI Taxonomy" id="1247836"/>
    <lineage>
        <taxon>Eukaryota</taxon>
        <taxon>Fungi</taxon>
        <taxon>Dikarya</taxon>
        <taxon>Ascomycota</taxon>
        <taxon>Saccharomycotina</taxon>
        <taxon>Dipodascomycetes</taxon>
        <taxon>Dipodascales</taxon>
        <taxon>Trichomonascaceae</taxon>
        <taxon>Starmerella</taxon>
    </lineage>
</organism>
<evidence type="ECO:0000256" key="6">
    <source>
        <dbReference type="ARBA" id="ARBA00022989"/>
    </source>
</evidence>
<sequence length="316" mass="34702">MSEKEARPLPHSRYNLDTYYGRVRHFFEAASPFTLRHSNDEIRKAQKIVDEYANNHEPLDEDFWCAKQIVDSSIHPDTGEIIHLPFRMSSNVLSNLAITAGMLTPNLSTTGTIFWQWANQSLNVAVNYANANKSSPISTAELMKSYAIAVASSVSLAVGLKPLVMNRKSLAPSTKAVLLRLVPFAAVVSAGLVNVGVMRSQEIIKGITVRDVETNEDLGNSRRAAIKAVAETGLSRAINATPIMVFPALALYKLQQGPLKGKSNKFVNLVNLGLIASTSFLVLPFALAVFPQRTVVSGDKLEPQFHGRRVWFNRGV</sequence>
<dbReference type="InterPro" id="IPR004686">
    <property type="entry name" value="Mtc"/>
</dbReference>
<evidence type="ECO:0000256" key="5">
    <source>
        <dbReference type="ARBA" id="ARBA00022970"/>
    </source>
</evidence>
<evidence type="ECO:0000256" key="9">
    <source>
        <dbReference type="RuleBase" id="RU362000"/>
    </source>
</evidence>
<dbReference type="GO" id="GO:0005743">
    <property type="term" value="C:mitochondrial inner membrane"/>
    <property type="evidence" value="ECO:0007669"/>
    <property type="project" value="TreeGrafter"/>
</dbReference>
<dbReference type="GO" id="GO:0015075">
    <property type="term" value="F:monoatomic ion transmembrane transporter activity"/>
    <property type="evidence" value="ECO:0007669"/>
    <property type="project" value="InterPro"/>
</dbReference>
<keyword evidence="8 9" id="KW-0472">Membrane</keyword>
<dbReference type="Proteomes" id="UP001362899">
    <property type="component" value="Unassembled WGS sequence"/>
</dbReference>
<evidence type="ECO:0000313" key="11">
    <source>
        <dbReference type="Proteomes" id="UP001362899"/>
    </source>
</evidence>
<comment type="caution">
    <text evidence="10">The sequence shown here is derived from an EMBL/GenBank/DDBJ whole genome shotgun (WGS) entry which is preliminary data.</text>
</comment>
<dbReference type="EMBL" id="BTGC01000003">
    <property type="protein sequence ID" value="GMM50022.1"/>
    <property type="molecule type" value="Genomic_DNA"/>
</dbReference>
<comment type="caution">
    <text evidence="9">Lacks conserved residue(s) required for the propagation of feature annotation.</text>
</comment>
<evidence type="ECO:0000256" key="2">
    <source>
        <dbReference type="ARBA" id="ARBA00005974"/>
    </source>
</evidence>
<dbReference type="PANTHER" id="PTHR11153">
    <property type="entry name" value="SIDEROFLEXIN"/>
    <property type="match status" value="1"/>
</dbReference>
<evidence type="ECO:0000256" key="7">
    <source>
        <dbReference type="ARBA" id="ARBA00023128"/>
    </source>
</evidence>
<gene>
    <name evidence="10" type="ORF">DASB73_009800</name>
</gene>
<evidence type="ECO:0000256" key="8">
    <source>
        <dbReference type="ARBA" id="ARBA00023136"/>
    </source>
</evidence>
<keyword evidence="7 9" id="KW-0496">Mitochondrion</keyword>
<feature type="transmembrane region" description="Helical" evidence="9">
    <location>
        <begin position="177"/>
        <end position="197"/>
    </location>
</feature>
<reference evidence="10 11" key="1">
    <citation type="journal article" date="2023" name="Elife">
        <title>Identification of key yeast species and microbe-microbe interactions impacting larval growth of Drosophila in the wild.</title>
        <authorList>
            <person name="Mure A."/>
            <person name="Sugiura Y."/>
            <person name="Maeda R."/>
            <person name="Honda K."/>
            <person name="Sakurai N."/>
            <person name="Takahashi Y."/>
            <person name="Watada M."/>
            <person name="Katoh T."/>
            <person name="Gotoh A."/>
            <person name="Gotoh Y."/>
            <person name="Taniguchi I."/>
            <person name="Nakamura K."/>
            <person name="Hayashi T."/>
            <person name="Katayama T."/>
            <person name="Uemura T."/>
            <person name="Hattori Y."/>
        </authorList>
    </citation>
    <scope>NUCLEOTIDE SEQUENCE [LARGE SCALE GENOMIC DNA]</scope>
    <source>
        <strain evidence="10 11">SB-73</strain>
    </source>
</reference>
<name>A0AAV5RG00_STABA</name>
<protein>
    <recommendedName>
        <fullName evidence="9">Sidoreflexin</fullName>
    </recommendedName>
</protein>
<comment type="similarity">
    <text evidence="2 9">Belongs to the sideroflexin family.</text>
</comment>
<keyword evidence="4 9" id="KW-0812">Transmembrane</keyword>
<comment type="subcellular location">
    <subcellularLocation>
        <location evidence="1 9">Mitochondrion membrane</location>
        <topology evidence="1 9">Multi-pass membrane protein</topology>
    </subcellularLocation>
</comment>